<dbReference type="OrthoDB" id="9809746at2"/>
<dbReference type="Pfam" id="PF00578">
    <property type="entry name" value="AhpC-TSA"/>
    <property type="match status" value="1"/>
</dbReference>
<dbReference type="Proteomes" id="UP000027866">
    <property type="component" value="Unassembled WGS sequence"/>
</dbReference>
<dbReference type="GO" id="GO:0016491">
    <property type="term" value="F:oxidoreductase activity"/>
    <property type="evidence" value="ECO:0007669"/>
    <property type="project" value="InterPro"/>
</dbReference>
<dbReference type="InterPro" id="IPR000866">
    <property type="entry name" value="AhpC/TSA"/>
</dbReference>
<dbReference type="GO" id="GO:0016209">
    <property type="term" value="F:antioxidant activity"/>
    <property type="evidence" value="ECO:0007669"/>
    <property type="project" value="InterPro"/>
</dbReference>
<dbReference type="InterPro" id="IPR036249">
    <property type="entry name" value="Thioredoxin-like_sf"/>
</dbReference>
<accession>A0A074MVD9</accession>
<proteinExistence type="predicted"/>
<organism evidence="2 3">
    <name type="scientific">Erythrobacter litoralis</name>
    <dbReference type="NCBI Taxonomy" id="39960"/>
    <lineage>
        <taxon>Bacteria</taxon>
        <taxon>Pseudomonadati</taxon>
        <taxon>Pseudomonadota</taxon>
        <taxon>Alphaproteobacteria</taxon>
        <taxon>Sphingomonadales</taxon>
        <taxon>Erythrobacteraceae</taxon>
        <taxon>Erythrobacter/Porphyrobacter group</taxon>
        <taxon>Erythrobacter</taxon>
    </lineage>
</organism>
<gene>
    <name evidence="2" type="ORF">EH32_07730</name>
</gene>
<feature type="domain" description="Thioredoxin" evidence="1">
    <location>
        <begin position="2"/>
        <end position="161"/>
    </location>
</feature>
<dbReference type="CDD" id="cd02970">
    <property type="entry name" value="PRX_like2"/>
    <property type="match status" value="1"/>
</dbReference>
<evidence type="ECO:0000313" key="2">
    <source>
        <dbReference type="EMBL" id="KEO98986.1"/>
    </source>
</evidence>
<reference evidence="2 3" key="1">
    <citation type="submission" date="2014-04" db="EMBL/GenBank/DDBJ databases">
        <title>A comprehensive comparison of genomes of Erythrobacter spp. Strains.</title>
        <authorList>
            <person name="Zheng Q."/>
        </authorList>
    </citation>
    <scope>NUCLEOTIDE SEQUENCE [LARGE SCALE GENOMIC DNA]</scope>
    <source>
        <strain evidence="2 3">DSM 8509</strain>
    </source>
</reference>
<comment type="caution">
    <text evidence="2">The sequence shown here is derived from an EMBL/GenBank/DDBJ whole genome shotgun (WGS) entry which is preliminary data.</text>
</comment>
<evidence type="ECO:0000313" key="3">
    <source>
        <dbReference type="Proteomes" id="UP000027866"/>
    </source>
</evidence>
<dbReference type="KEGG" id="elq:Ga0102493_112518"/>
<sequence>MLTPGQEVPSLDLPLTIGAQYDLAKQRPKNFTLVAFYRGSHCPVCRSYLEEMGSKVADLSEHGINPVAVSMDSKDRAMTVDSDWKTGDLPLAYAMDEDTAREWGLYISSAREGSDEPEVFSEPGMFLVRPDGTLYMAQVQSAPFTRPPLDELIEGIEIALEQDYPARGTRT</sequence>
<dbReference type="RefSeq" id="WP_034901504.1">
    <property type="nucleotide sequence ID" value="NZ_CP017057.1"/>
</dbReference>
<dbReference type="AlphaFoldDB" id="A0A074MVD9"/>
<dbReference type="SUPFAM" id="SSF52833">
    <property type="entry name" value="Thioredoxin-like"/>
    <property type="match status" value="1"/>
</dbReference>
<dbReference type="Gene3D" id="3.40.30.10">
    <property type="entry name" value="Glutaredoxin"/>
    <property type="match status" value="1"/>
</dbReference>
<evidence type="ECO:0000259" key="1">
    <source>
        <dbReference type="PROSITE" id="PS51352"/>
    </source>
</evidence>
<dbReference type="EMBL" id="JMIX01000003">
    <property type="protein sequence ID" value="KEO98986.1"/>
    <property type="molecule type" value="Genomic_DNA"/>
</dbReference>
<keyword evidence="3" id="KW-1185">Reference proteome</keyword>
<dbReference type="PATRIC" id="fig|39960.10.peg.1614"/>
<name>A0A074MVD9_9SPHN</name>
<protein>
    <submittedName>
        <fullName evidence="2">Alkyl hydroperoxide reductase</fullName>
    </submittedName>
</protein>
<dbReference type="PROSITE" id="PS51352">
    <property type="entry name" value="THIOREDOXIN_2"/>
    <property type="match status" value="1"/>
</dbReference>
<dbReference type="InterPro" id="IPR013766">
    <property type="entry name" value="Thioredoxin_domain"/>
</dbReference>